<dbReference type="Gene3D" id="3.15.10.10">
    <property type="entry name" value="Bactericidal permeability-increasing protein, domain 1"/>
    <property type="match status" value="1"/>
</dbReference>
<feature type="region of interest" description="Disordered" evidence="1">
    <location>
        <begin position="725"/>
        <end position="769"/>
    </location>
</feature>
<dbReference type="EMBL" id="JAEPRA010000007">
    <property type="protein sequence ID" value="KAG2182820.1"/>
    <property type="molecule type" value="Genomic_DNA"/>
</dbReference>
<feature type="region of interest" description="Disordered" evidence="1">
    <location>
        <begin position="179"/>
        <end position="205"/>
    </location>
</feature>
<keyword evidence="4" id="KW-1185">Reference proteome</keyword>
<evidence type="ECO:0000313" key="3">
    <source>
        <dbReference type="EMBL" id="KAG2182820.1"/>
    </source>
</evidence>
<dbReference type="InterPro" id="IPR045967">
    <property type="entry name" value="HAM1-like_N"/>
</dbReference>
<feature type="compositionally biased region" description="Polar residues" evidence="1">
    <location>
        <begin position="725"/>
        <end position="745"/>
    </location>
</feature>
<name>A0A8H7Q012_9FUNG</name>
<organism evidence="3 4">
    <name type="scientific">Umbelopsis vinacea</name>
    <dbReference type="NCBI Taxonomy" id="44442"/>
    <lineage>
        <taxon>Eukaryota</taxon>
        <taxon>Fungi</taxon>
        <taxon>Fungi incertae sedis</taxon>
        <taxon>Mucoromycota</taxon>
        <taxon>Mucoromycotina</taxon>
        <taxon>Umbelopsidomycetes</taxon>
        <taxon>Umbelopsidales</taxon>
        <taxon>Umbelopsidaceae</taxon>
        <taxon>Umbelopsis</taxon>
    </lineage>
</organism>
<evidence type="ECO:0000259" key="2">
    <source>
        <dbReference type="Pfam" id="PF19343"/>
    </source>
</evidence>
<feature type="compositionally biased region" description="Basic and acidic residues" evidence="1">
    <location>
        <begin position="511"/>
        <end position="523"/>
    </location>
</feature>
<evidence type="ECO:0000256" key="1">
    <source>
        <dbReference type="SAM" id="MobiDB-lite"/>
    </source>
</evidence>
<feature type="region of interest" description="Disordered" evidence="1">
    <location>
        <begin position="511"/>
        <end position="530"/>
    </location>
</feature>
<dbReference type="InterPro" id="IPR017943">
    <property type="entry name" value="Bactericidal_perm-incr_a/b_dom"/>
</dbReference>
<evidence type="ECO:0000313" key="4">
    <source>
        <dbReference type="Proteomes" id="UP000612746"/>
    </source>
</evidence>
<dbReference type="SUPFAM" id="SSF55394">
    <property type="entry name" value="Bactericidal permeability-increasing protein, BPI"/>
    <property type="match status" value="1"/>
</dbReference>
<dbReference type="AlphaFoldDB" id="A0A8H7Q012"/>
<dbReference type="Proteomes" id="UP000612746">
    <property type="component" value="Unassembled WGS sequence"/>
</dbReference>
<feature type="domain" description="HAM1-like N-terminal" evidence="2">
    <location>
        <begin position="6"/>
        <end position="161"/>
    </location>
</feature>
<accession>A0A8H7Q012</accession>
<dbReference type="Pfam" id="PF19343">
    <property type="entry name" value="HAM1_N"/>
    <property type="match status" value="2"/>
</dbReference>
<dbReference type="PANTHER" id="PTHR31138:SF1">
    <property type="entry name" value="PDZ DOMAIN-CONTAINING PROTEIN"/>
    <property type="match status" value="1"/>
</dbReference>
<dbReference type="OrthoDB" id="19394at2759"/>
<gene>
    <name evidence="3" type="ORF">INT44_005800</name>
</gene>
<comment type="caution">
    <text evidence="3">The sequence shown here is derived from an EMBL/GenBank/DDBJ whole genome shotgun (WGS) entry which is preliminary data.</text>
</comment>
<feature type="compositionally biased region" description="Basic and acidic residues" evidence="1">
    <location>
        <begin position="1"/>
        <end position="22"/>
    </location>
</feature>
<dbReference type="GO" id="GO:0008289">
    <property type="term" value="F:lipid binding"/>
    <property type="evidence" value="ECO:0007669"/>
    <property type="project" value="InterPro"/>
</dbReference>
<feature type="domain" description="HAM1-like N-terminal" evidence="2">
    <location>
        <begin position="226"/>
        <end position="589"/>
    </location>
</feature>
<reference evidence="3" key="1">
    <citation type="submission" date="2020-12" db="EMBL/GenBank/DDBJ databases">
        <title>Metabolic potential, ecology and presence of endohyphal bacteria is reflected in genomic diversity of Mucoromycotina.</title>
        <authorList>
            <person name="Muszewska A."/>
            <person name="Okrasinska A."/>
            <person name="Steczkiewicz K."/>
            <person name="Drgas O."/>
            <person name="Orlowska M."/>
            <person name="Perlinska-Lenart U."/>
            <person name="Aleksandrzak-Piekarczyk T."/>
            <person name="Szatraj K."/>
            <person name="Zielenkiewicz U."/>
            <person name="Pilsyk S."/>
            <person name="Malc E."/>
            <person name="Mieczkowski P."/>
            <person name="Kruszewska J.S."/>
            <person name="Biernat P."/>
            <person name="Pawlowska J."/>
        </authorList>
    </citation>
    <scope>NUCLEOTIDE SEQUENCE</scope>
    <source>
        <strain evidence="3">WA0000051536</strain>
    </source>
</reference>
<dbReference type="PANTHER" id="PTHR31138">
    <property type="entry name" value="CHROMOSOME 19, WHOLE GENOME SHOTGUN SEQUENCE"/>
    <property type="match status" value="1"/>
</dbReference>
<proteinExistence type="predicted"/>
<protein>
    <recommendedName>
        <fullName evidence="2">HAM1-like N-terminal domain-containing protein</fullName>
    </recommendedName>
</protein>
<sequence>MSDDQTRQRRQDEAIQRKERVQEVASNLRQGNVPANDDLVQGIEKLRTSEVVDNTSKNMSPAGQQVMQNLNQVLDTSKQVIQEKNSGQQLQTIVQDGIHGSKGAADIGKQHVSDQHIRDGQASAQELAQEAGRRAWNVSRLMVTSREFRRLVADLESVVSDSIRASITGDEQMKQNIGSNIGDTREADPQDAFQRTGDTARGHAGDVYRAGIDNTQPTVDKYARGEATFTEAGQEIGSNVASGIKKSVSGINLTPEQRSTLLQRLKNILLEVHSSQEYQTALDDLIYIVRQIGEQGEQVGGQLKQAHESTQEAHGDHIDNVTQSSKQLVENFANGNSLDPLINSVREFGSHVKNDQEMRNYLTDLREFIHKSVRDTQFIQSEQYDQKASELLDRGQHEMKERYRGDTDRLLDQTKTFAQGFKDDVLNQKLAEDLQNLTKSIFLDDQGKPTFKYELFKDFASMIPVIAAQIEYLPLPPIENSDAEFDYKINNLVLRCSNVIPRYVKIHTETEVHMEPPSEHSDRVQSSGKGTADISNQVSIQLSHVRADARDVQFEFRKKTGLKVSDSGIADIHIPDRGLDVTMVVKNSTPNANSNVMEVVSVQCKLHELKLKMRDTKHDTMYKVLSPIINTAFKKNAEKAIAEELKKVLIRMDQRAGELQAKAQAQLADRQAQIKTKAQEAKANVQDTHQNVKSNLQNNANADGTTKTQEAKATLQDTHQAVKNNFQSNDNADGTVKSNFQSNANVDEPVRSNIQSNANAFEGNREVGK</sequence>
<feature type="region of interest" description="Disordered" evidence="1">
    <location>
        <begin position="1"/>
        <end position="26"/>
    </location>
</feature>